<protein>
    <submittedName>
        <fullName evidence="1">Uncharacterized protein</fullName>
    </submittedName>
</protein>
<sequence>MHDWYFFHLLHVHLLQLTSCCLIETNFA</sequence>
<organism evidence="1">
    <name type="scientific">Arundo donax</name>
    <name type="common">Giant reed</name>
    <name type="synonym">Donax arundinaceus</name>
    <dbReference type="NCBI Taxonomy" id="35708"/>
    <lineage>
        <taxon>Eukaryota</taxon>
        <taxon>Viridiplantae</taxon>
        <taxon>Streptophyta</taxon>
        <taxon>Embryophyta</taxon>
        <taxon>Tracheophyta</taxon>
        <taxon>Spermatophyta</taxon>
        <taxon>Magnoliopsida</taxon>
        <taxon>Liliopsida</taxon>
        <taxon>Poales</taxon>
        <taxon>Poaceae</taxon>
        <taxon>PACMAD clade</taxon>
        <taxon>Arundinoideae</taxon>
        <taxon>Arundineae</taxon>
        <taxon>Arundo</taxon>
    </lineage>
</organism>
<reference evidence="1" key="1">
    <citation type="submission" date="2014-09" db="EMBL/GenBank/DDBJ databases">
        <authorList>
            <person name="Magalhaes I.L.F."/>
            <person name="Oliveira U."/>
            <person name="Santos F.R."/>
            <person name="Vidigal T.H.D.A."/>
            <person name="Brescovit A.D."/>
            <person name="Santos A.J."/>
        </authorList>
    </citation>
    <scope>NUCLEOTIDE SEQUENCE</scope>
    <source>
        <tissue evidence="1">Shoot tissue taken approximately 20 cm above the soil surface</tissue>
    </source>
</reference>
<accession>A0A0A9BM60</accession>
<proteinExistence type="predicted"/>
<name>A0A0A9BM60_ARUDO</name>
<dbReference type="EMBL" id="GBRH01237538">
    <property type="protein sequence ID" value="JAD60357.1"/>
    <property type="molecule type" value="Transcribed_RNA"/>
</dbReference>
<evidence type="ECO:0000313" key="1">
    <source>
        <dbReference type="EMBL" id="JAD60357.1"/>
    </source>
</evidence>
<dbReference type="AlphaFoldDB" id="A0A0A9BM60"/>
<reference evidence="1" key="2">
    <citation type="journal article" date="2015" name="Data Brief">
        <title>Shoot transcriptome of the giant reed, Arundo donax.</title>
        <authorList>
            <person name="Barrero R.A."/>
            <person name="Guerrero F.D."/>
            <person name="Moolhuijzen P."/>
            <person name="Goolsby J.A."/>
            <person name="Tidwell J."/>
            <person name="Bellgard S.E."/>
            <person name="Bellgard M.I."/>
        </authorList>
    </citation>
    <scope>NUCLEOTIDE SEQUENCE</scope>
    <source>
        <tissue evidence="1">Shoot tissue taken approximately 20 cm above the soil surface</tissue>
    </source>
</reference>